<gene>
    <name evidence="2" type="ORF">NDM98_00325</name>
</gene>
<dbReference type="RefSeq" id="WP_251603097.1">
    <property type="nucleotide sequence ID" value="NZ_JAMQJY010000001.1"/>
</dbReference>
<sequence>MKRTFSNRSELELFIQNELLTTNEAMQILGVSRARMNSMQKEGKLTPVKNVGKTVLYLLSDIEERKKEQDILRKKYRPYDE</sequence>
<name>A0ABT0XFW2_9BACI</name>
<keyword evidence="3" id="KW-1185">Reference proteome</keyword>
<dbReference type="SUPFAM" id="SSF46955">
    <property type="entry name" value="Putative DNA-binding domain"/>
    <property type="match status" value="1"/>
</dbReference>
<proteinExistence type="predicted"/>
<accession>A0ABT0XFW2</accession>
<protein>
    <submittedName>
        <fullName evidence="2">Helix-turn-helix domain-containing protein</fullName>
    </submittedName>
</protein>
<organism evidence="2 3">
    <name type="scientific">Alkalicoccobacillus plakortidis</name>
    <dbReference type="NCBI Taxonomy" id="444060"/>
    <lineage>
        <taxon>Bacteria</taxon>
        <taxon>Bacillati</taxon>
        <taxon>Bacillota</taxon>
        <taxon>Bacilli</taxon>
        <taxon>Bacillales</taxon>
        <taxon>Bacillaceae</taxon>
        <taxon>Alkalicoccobacillus</taxon>
    </lineage>
</organism>
<feature type="domain" description="Helix-turn-helix" evidence="1">
    <location>
        <begin position="19"/>
        <end position="69"/>
    </location>
</feature>
<dbReference type="InterPro" id="IPR009061">
    <property type="entry name" value="DNA-bd_dom_put_sf"/>
</dbReference>
<comment type="caution">
    <text evidence="2">The sequence shown here is derived from an EMBL/GenBank/DDBJ whole genome shotgun (WGS) entry which is preliminary data.</text>
</comment>
<reference evidence="2" key="1">
    <citation type="submission" date="2022-06" db="EMBL/GenBank/DDBJ databases">
        <title>Alkalicoccobacillus porphyridii sp. nov., isolated from a marine red alga, Porphyridium purpureum and reclassification of Shouchella plakortidis and Shouchella gibsonii as Alkalicoccobacillus plakortidis comb. nov. and Alkalicoccobacillus gibsonii comb. nov.</title>
        <authorList>
            <person name="Kim K.H."/>
            <person name="Lee J.K."/>
            <person name="Han D.M."/>
            <person name="Baek J.H."/>
            <person name="Jeon C.O."/>
        </authorList>
    </citation>
    <scope>NUCLEOTIDE SEQUENCE</scope>
    <source>
        <strain evidence="2">DSM 19153</strain>
    </source>
</reference>
<evidence type="ECO:0000313" key="3">
    <source>
        <dbReference type="Proteomes" id="UP001203665"/>
    </source>
</evidence>
<dbReference type="Pfam" id="PF12728">
    <property type="entry name" value="HTH_17"/>
    <property type="match status" value="1"/>
</dbReference>
<dbReference type="EMBL" id="JAMQJY010000001">
    <property type="protein sequence ID" value="MCM2674114.1"/>
    <property type="molecule type" value="Genomic_DNA"/>
</dbReference>
<evidence type="ECO:0000259" key="1">
    <source>
        <dbReference type="Pfam" id="PF12728"/>
    </source>
</evidence>
<dbReference type="InterPro" id="IPR041657">
    <property type="entry name" value="HTH_17"/>
</dbReference>
<evidence type="ECO:0000313" key="2">
    <source>
        <dbReference type="EMBL" id="MCM2674114.1"/>
    </source>
</evidence>
<dbReference type="Proteomes" id="UP001203665">
    <property type="component" value="Unassembled WGS sequence"/>
</dbReference>